<name>A0A0E9RWT2_ANGAN</name>
<sequence length="54" mass="6378">MKHLSGPFKWDSCRMNYPGPLAMDYCPTSAMLSLTIFFDTLCDFQCFLFFLMFF</sequence>
<keyword evidence="1" id="KW-1133">Transmembrane helix</keyword>
<dbReference type="AlphaFoldDB" id="A0A0E9RWT2"/>
<keyword evidence="1" id="KW-0812">Transmembrane</keyword>
<feature type="transmembrane region" description="Helical" evidence="1">
    <location>
        <begin position="30"/>
        <end position="53"/>
    </location>
</feature>
<keyword evidence="1" id="KW-0472">Membrane</keyword>
<dbReference type="EMBL" id="GBXM01074913">
    <property type="protein sequence ID" value="JAH33664.1"/>
    <property type="molecule type" value="Transcribed_RNA"/>
</dbReference>
<protein>
    <submittedName>
        <fullName evidence="2">Uncharacterized protein</fullName>
    </submittedName>
</protein>
<organism evidence="2">
    <name type="scientific">Anguilla anguilla</name>
    <name type="common">European freshwater eel</name>
    <name type="synonym">Muraena anguilla</name>
    <dbReference type="NCBI Taxonomy" id="7936"/>
    <lineage>
        <taxon>Eukaryota</taxon>
        <taxon>Metazoa</taxon>
        <taxon>Chordata</taxon>
        <taxon>Craniata</taxon>
        <taxon>Vertebrata</taxon>
        <taxon>Euteleostomi</taxon>
        <taxon>Actinopterygii</taxon>
        <taxon>Neopterygii</taxon>
        <taxon>Teleostei</taxon>
        <taxon>Anguilliformes</taxon>
        <taxon>Anguillidae</taxon>
        <taxon>Anguilla</taxon>
    </lineage>
</organism>
<proteinExistence type="predicted"/>
<accession>A0A0E9RWT2</accession>
<reference evidence="2" key="1">
    <citation type="submission" date="2014-11" db="EMBL/GenBank/DDBJ databases">
        <authorList>
            <person name="Amaro Gonzalez C."/>
        </authorList>
    </citation>
    <scope>NUCLEOTIDE SEQUENCE</scope>
</reference>
<evidence type="ECO:0000256" key="1">
    <source>
        <dbReference type="SAM" id="Phobius"/>
    </source>
</evidence>
<evidence type="ECO:0000313" key="2">
    <source>
        <dbReference type="EMBL" id="JAH33664.1"/>
    </source>
</evidence>
<reference evidence="2" key="2">
    <citation type="journal article" date="2015" name="Fish Shellfish Immunol.">
        <title>Early steps in the European eel (Anguilla anguilla)-Vibrio vulnificus interaction in the gills: Role of the RtxA13 toxin.</title>
        <authorList>
            <person name="Callol A."/>
            <person name="Pajuelo D."/>
            <person name="Ebbesson L."/>
            <person name="Teles M."/>
            <person name="MacKenzie S."/>
            <person name="Amaro C."/>
        </authorList>
    </citation>
    <scope>NUCLEOTIDE SEQUENCE</scope>
</reference>